<dbReference type="PANTHER" id="PTHR24329:SF579">
    <property type="entry name" value="HOMEOBOX PROTEIN ARISTALESS"/>
    <property type="match status" value="1"/>
</dbReference>
<dbReference type="InterPro" id="IPR001356">
    <property type="entry name" value="HD"/>
</dbReference>
<accession>A0A8J2K9B3</accession>
<dbReference type="PROSITE" id="PS50071">
    <property type="entry name" value="HOMEOBOX_2"/>
    <property type="match status" value="1"/>
</dbReference>
<evidence type="ECO:0000256" key="7">
    <source>
        <dbReference type="RuleBase" id="RU000682"/>
    </source>
</evidence>
<dbReference type="PANTHER" id="PTHR24329">
    <property type="entry name" value="HOMEOBOX PROTEIN ARISTALESS"/>
    <property type="match status" value="1"/>
</dbReference>
<evidence type="ECO:0000313" key="11">
    <source>
        <dbReference type="Proteomes" id="UP000708208"/>
    </source>
</evidence>
<sequence length="508" mass="55279">MLRLEKPRGLERSVEPLAKYSFLQFGVEHSGNRFSTQTDPDDESSCVTMDLSYKASSAIYTNGISNNNYYKDKMISNDKPGLGRPAKGLFSIRDLVKCDNEQQDTSNKLESNNNCNFGRASVINENSSSSCSSTEKLSGSSDQPPQDLGLRPKDEIIRVVDSPHGSEPDNEDGDSIKSESNLNCDRNGDLRDNASETGSDGGLDDLPKRKQRRYRTTFTSYQLEELEKAFARTHYPDVFTREELAMKVGLTEARIQVWFQNRRAKFRKTEKVGPEGHPYNPFPTALTIGRPQPPQPQMPFGGLYLRKHSPMESMSSLPSSSVLPHGLPHAWNPQLSYLSGLSAPHPAFNYRGSFLNPAITAAYLPGGPPSFQNLLASLHGASSAAAAAAAIASHGHPGHGMNSSADLLMRSPLGQGIHSPLGGSTASPELSPERGGAPRKSSPTRFSDEMTGGSEFHPVGALSDPLALVGGEDLNRRTSSINALRVRAKEHEMKLKILQNSNSDVVTN</sequence>
<feature type="compositionally biased region" description="Low complexity" evidence="8">
    <location>
        <begin position="127"/>
        <end position="141"/>
    </location>
</feature>
<evidence type="ECO:0000256" key="2">
    <source>
        <dbReference type="ARBA" id="ARBA00022473"/>
    </source>
</evidence>
<feature type="region of interest" description="Disordered" evidence="8">
    <location>
        <begin position="394"/>
        <end position="459"/>
    </location>
</feature>
<dbReference type="GO" id="GO:0005634">
    <property type="term" value="C:nucleus"/>
    <property type="evidence" value="ECO:0007669"/>
    <property type="project" value="UniProtKB-SubCell"/>
</dbReference>
<dbReference type="GO" id="GO:0000981">
    <property type="term" value="F:DNA-binding transcription factor activity, RNA polymerase II-specific"/>
    <property type="evidence" value="ECO:0007669"/>
    <property type="project" value="InterPro"/>
</dbReference>
<comment type="subcellular location">
    <subcellularLocation>
        <location evidence="1 6 7">Nucleus</location>
    </subcellularLocation>
</comment>
<dbReference type="CDD" id="cd00086">
    <property type="entry name" value="homeodomain"/>
    <property type="match status" value="1"/>
</dbReference>
<evidence type="ECO:0000313" key="10">
    <source>
        <dbReference type="EMBL" id="CAG7721673.1"/>
    </source>
</evidence>
<dbReference type="EMBL" id="CAJVCH010081588">
    <property type="protein sequence ID" value="CAG7721673.1"/>
    <property type="molecule type" value="Genomic_DNA"/>
</dbReference>
<dbReference type="SMART" id="SM00389">
    <property type="entry name" value="HOX"/>
    <property type="match status" value="1"/>
</dbReference>
<dbReference type="InterPro" id="IPR050649">
    <property type="entry name" value="Paired_Homeobox_TFs"/>
</dbReference>
<comment type="caution">
    <text evidence="10">The sequence shown here is derived from an EMBL/GenBank/DDBJ whole genome shotgun (WGS) entry which is preliminary data.</text>
</comment>
<proteinExistence type="predicted"/>
<organism evidence="10 11">
    <name type="scientific">Allacma fusca</name>
    <dbReference type="NCBI Taxonomy" id="39272"/>
    <lineage>
        <taxon>Eukaryota</taxon>
        <taxon>Metazoa</taxon>
        <taxon>Ecdysozoa</taxon>
        <taxon>Arthropoda</taxon>
        <taxon>Hexapoda</taxon>
        <taxon>Collembola</taxon>
        <taxon>Symphypleona</taxon>
        <taxon>Sminthuridae</taxon>
        <taxon>Allacma</taxon>
    </lineage>
</organism>
<dbReference type="GO" id="GO:0000977">
    <property type="term" value="F:RNA polymerase II transcription regulatory region sequence-specific DNA binding"/>
    <property type="evidence" value="ECO:0007669"/>
    <property type="project" value="TreeGrafter"/>
</dbReference>
<keyword evidence="5 6" id="KW-0539">Nucleus</keyword>
<evidence type="ECO:0000256" key="6">
    <source>
        <dbReference type="PROSITE-ProRule" id="PRU00108"/>
    </source>
</evidence>
<dbReference type="InterPro" id="IPR017970">
    <property type="entry name" value="Homeobox_CS"/>
</dbReference>
<evidence type="ECO:0000256" key="5">
    <source>
        <dbReference type="ARBA" id="ARBA00023242"/>
    </source>
</evidence>
<dbReference type="Pfam" id="PF00046">
    <property type="entry name" value="Homeodomain"/>
    <property type="match status" value="1"/>
</dbReference>
<keyword evidence="3 6" id="KW-0238">DNA-binding</keyword>
<dbReference type="OrthoDB" id="6159439at2759"/>
<dbReference type="PROSITE" id="PS00027">
    <property type="entry name" value="HOMEOBOX_1"/>
    <property type="match status" value="1"/>
</dbReference>
<keyword evidence="2" id="KW-0217">Developmental protein</keyword>
<gene>
    <name evidence="10" type="ORF">AFUS01_LOCUS10870</name>
</gene>
<evidence type="ECO:0000256" key="8">
    <source>
        <dbReference type="SAM" id="MobiDB-lite"/>
    </source>
</evidence>
<reference evidence="10" key="1">
    <citation type="submission" date="2021-06" db="EMBL/GenBank/DDBJ databases">
        <authorList>
            <person name="Hodson N. C."/>
            <person name="Mongue J. A."/>
            <person name="Jaron S. K."/>
        </authorList>
    </citation>
    <scope>NUCLEOTIDE SEQUENCE</scope>
</reference>
<feature type="DNA-binding region" description="Homeobox" evidence="6">
    <location>
        <begin position="211"/>
        <end position="270"/>
    </location>
</feature>
<evidence type="ECO:0000256" key="3">
    <source>
        <dbReference type="ARBA" id="ARBA00023125"/>
    </source>
</evidence>
<evidence type="ECO:0000259" key="9">
    <source>
        <dbReference type="PROSITE" id="PS50071"/>
    </source>
</evidence>
<evidence type="ECO:0000256" key="4">
    <source>
        <dbReference type="ARBA" id="ARBA00023155"/>
    </source>
</evidence>
<dbReference type="FunFam" id="1.10.10.60:FF:000102">
    <property type="entry name" value="Aristaless related homeobox"/>
    <property type="match status" value="1"/>
</dbReference>
<feature type="region of interest" description="Disordered" evidence="8">
    <location>
        <begin position="125"/>
        <end position="211"/>
    </location>
</feature>
<dbReference type="AlphaFoldDB" id="A0A8J2K9B3"/>
<evidence type="ECO:0000256" key="1">
    <source>
        <dbReference type="ARBA" id="ARBA00004123"/>
    </source>
</evidence>
<feature type="domain" description="Homeobox" evidence="9">
    <location>
        <begin position="209"/>
        <end position="269"/>
    </location>
</feature>
<keyword evidence="4 6" id="KW-0371">Homeobox</keyword>
<name>A0A8J2K9B3_9HEXA</name>
<protein>
    <recommendedName>
        <fullName evidence="9">Homeobox domain-containing protein</fullName>
    </recommendedName>
</protein>
<dbReference type="Proteomes" id="UP000708208">
    <property type="component" value="Unassembled WGS sequence"/>
</dbReference>
<dbReference type="Pfam" id="PF03826">
    <property type="entry name" value="OAR"/>
    <property type="match status" value="1"/>
</dbReference>
<keyword evidence="11" id="KW-1185">Reference proteome</keyword>
<dbReference type="InterPro" id="IPR003654">
    <property type="entry name" value="OAR_dom"/>
</dbReference>